<dbReference type="PANTHER" id="PTHR11647">
    <property type="entry name" value="HYDRANTOINASE/DIHYDROPYRIMIDINASE FAMILY MEMBER"/>
    <property type="match status" value="1"/>
</dbReference>
<dbReference type="SUPFAM" id="SSF51338">
    <property type="entry name" value="Composite domain of metallo-dependent hydrolases"/>
    <property type="match status" value="1"/>
</dbReference>
<dbReference type="InterPro" id="IPR050378">
    <property type="entry name" value="Metallo-dep_Hydrolases_sf"/>
</dbReference>
<dbReference type="RefSeq" id="WP_213486929.1">
    <property type="nucleotide sequence ID" value="NZ_CAJRAY010000103.1"/>
</dbReference>
<accession>A0ABN7SAM0</accession>
<dbReference type="NCBIfam" id="NF006560">
    <property type="entry name" value="PRK09061.1"/>
    <property type="match status" value="1"/>
</dbReference>
<organism evidence="4 5">
    <name type="scientific">Thermobacillus xylanilyticus</name>
    <dbReference type="NCBI Taxonomy" id="76633"/>
    <lineage>
        <taxon>Bacteria</taxon>
        <taxon>Bacillati</taxon>
        <taxon>Bacillota</taxon>
        <taxon>Bacilli</taxon>
        <taxon>Bacillales</taxon>
        <taxon>Paenibacillaceae</taxon>
        <taxon>Thermobacillus</taxon>
    </lineage>
</organism>
<keyword evidence="4" id="KW-0378">Hydrolase</keyword>
<feature type="transmembrane region" description="Helical" evidence="2">
    <location>
        <begin position="17"/>
        <end position="37"/>
    </location>
</feature>
<dbReference type="Gene3D" id="2.30.40.10">
    <property type="entry name" value="Urease, subunit C, domain 1"/>
    <property type="match status" value="2"/>
</dbReference>
<dbReference type="EMBL" id="CAJRAY010000103">
    <property type="protein sequence ID" value="CAG5093228.1"/>
    <property type="molecule type" value="Genomic_DNA"/>
</dbReference>
<dbReference type="Proteomes" id="UP000681526">
    <property type="component" value="Unassembled WGS sequence"/>
</dbReference>
<keyword evidence="2" id="KW-1133">Transmembrane helix</keyword>
<dbReference type="PANTHER" id="PTHR11647:SF1">
    <property type="entry name" value="COLLAPSIN RESPONSE MEDIATOR PROTEIN"/>
    <property type="match status" value="1"/>
</dbReference>
<name>A0ABN7SAM0_THEXY</name>
<dbReference type="Pfam" id="PF07969">
    <property type="entry name" value="Amidohydro_3"/>
    <property type="match status" value="1"/>
</dbReference>
<keyword evidence="2" id="KW-0472">Membrane</keyword>
<keyword evidence="5" id="KW-1185">Reference proteome</keyword>
<dbReference type="EC" id="3.5.1.82" evidence="4"/>
<dbReference type="Gene3D" id="3.20.20.140">
    <property type="entry name" value="Metal-dependent hydrolases"/>
    <property type="match status" value="1"/>
</dbReference>
<protein>
    <submittedName>
        <fullName evidence="4">N-acyl-D-glutamate deacylase domain protein</fullName>
        <ecNumber evidence="4">3.5.1.82</ecNumber>
    </submittedName>
</protein>
<dbReference type="InterPro" id="IPR013108">
    <property type="entry name" value="Amidohydro_3"/>
</dbReference>
<evidence type="ECO:0000313" key="5">
    <source>
        <dbReference type="Proteomes" id="UP000681526"/>
    </source>
</evidence>
<evidence type="ECO:0000256" key="2">
    <source>
        <dbReference type="SAM" id="Phobius"/>
    </source>
</evidence>
<feature type="compositionally biased region" description="Acidic residues" evidence="1">
    <location>
        <begin position="72"/>
        <end position="94"/>
    </location>
</feature>
<reference evidence="4 5" key="1">
    <citation type="submission" date="2021-04" db="EMBL/GenBank/DDBJ databases">
        <authorList>
            <person name="Rakotoarivonina H."/>
        </authorList>
    </citation>
    <scope>NUCLEOTIDE SEQUENCE [LARGE SCALE GENOMIC DNA]</scope>
    <source>
        <strain evidence="4 5">XE</strain>
    </source>
</reference>
<gene>
    <name evidence="4" type="primary">txxe 3580</name>
    <name evidence="4" type="ORF">TXXE_19420</name>
</gene>
<dbReference type="InterPro" id="IPR032466">
    <property type="entry name" value="Metal_Hydrolase"/>
</dbReference>
<keyword evidence="2" id="KW-0812">Transmembrane</keyword>
<feature type="domain" description="Amidohydrolase 3" evidence="3">
    <location>
        <begin position="428"/>
        <end position="536"/>
    </location>
</feature>
<comment type="caution">
    <text evidence="4">The sequence shown here is derived from an EMBL/GenBank/DDBJ whole genome shotgun (WGS) entry which is preliminary data.</text>
</comment>
<evidence type="ECO:0000313" key="4">
    <source>
        <dbReference type="EMBL" id="CAG5093228.1"/>
    </source>
</evidence>
<evidence type="ECO:0000259" key="3">
    <source>
        <dbReference type="Pfam" id="PF07969"/>
    </source>
</evidence>
<dbReference type="GO" id="GO:0047421">
    <property type="term" value="F:N-acyl-D-glutamate deacylase activity"/>
    <property type="evidence" value="ECO:0007669"/>
    <property type="project" value="UniProtKB-EC"/>
</dbReference>
<evidence type="ECO:0000256" key="1">
    <source>
        <dbReference type="SAM" id="MobiDB-lite"/>
    </source>
</evidence>
<dbReference type="SUPFAM" id="SSF51556">
    <property type="entry name" value="Metallo-dependent hydrolases"/>
    <property type="match status" value="1"/>
</dbReference>
<feature type="region of interest" description="Disordered" evidence="1">
    <location>
        <begin position="45"/>
        <end position="98"/>
    </location>
</feature>
<sequence>MTEQRNGAGGRGFKTRVLLPFIAAAIVILAAAAVWWFTQDGGNAGQEPGRIAEQPNDQTDEGTDGNAGDTPQEPDEGAGGEEDSAAEPGEDQPYDPDKDVTQEELDATYDIVITNGRVINPETGLDREGLNIGITGKTIGVITSHPLKGSQVIDAAGLVVAPGFIDNLSYDPNALGVWTKIADGVTTNIAMHGGTTNPKVWLDHYEREHPPVHFGASFFVMQARNSLGIGRYDAATPAQIEKLKEMAERALNDGALGISFSLEYAPGTDSNEVLALAKLAAEYNVPVYFHGRYSDVEEPGTETDTMEEIIGYARETGAAVHIDHINSTGGTFDMKRALQMIEEARAEGLDVTACTYAYDFWGTYLNSARFDKGWQERFRIGYDDLQIAGTSERLTAETFAKYRKEGKLAVAYAIPPESVIEAFKSPYVMIGSDAILEPGNNNHPRASGNFARAIGMYVRELEVVPLIDMIDKLSTMPAKRLEKQVPALRKKGRIAKGMDADIVIFDFATIADQATVERPDLPSKGIEYVLVEGQVVLENGVVNKKVRPGRGIRSEFVRVSESAGTMHWDGAEYPLVAFRDARYFDLTALTERGFGLVWDGVTHTYTVSEGSSAADGPAAGSKPGVMPEKGVLMLERGYRAAGPGGAETELVSIGSRVFAPLSFLTQLGYHVSDEGDVITVER</sequence>
<dbReference type="InterPro" id="IPR011059">
    <property type="entry name" value="Metal-dep_hydrolase_composite"/>
</dbReference>
<proteinExistence type="predicted"/>